<comment type="caution">
    <text evidence="1">The sequence shown here is derived from an EMBL/GenBank/DDBJ whole genome shotgun (WGS) entry which is preliminary data.</text>
</comment>
<organism evidence="1 2">
    <name type="scientific">Amycolatopsis balhimycina DSM 5908</name>
    <dbReference type="NCBI Taxonomy" id="1081091"/>
    <lineage>
        <taxon>Bacteria</taxon>
        <taxon>Bacillati</taxon>
        <taxon>Actinomycetota</taxon>
        <taxon>Actinomycetes</taxon>
        <taxon>Pseudonocardiales</taxon>
        <taxon>Pseudonocardiaceae</taxon>
        <taxon>Amycolatopsis</taxon>
    </lineage>
</organism>
<dbReference type="OrthoDB" id="9787207at2"/>
<proteinExistence type="predicted"/>
<gene>
    <name evidence="1" type="ORF">DMA12_10425</name>
</gene>
<keyword evidence="2" id="KW-1185">Reference proteome</keyword>
<protein>
    <submittedName>
        <fullName evidence="1">Winged helix-turn-helix domain-containing protein</fullName>
    </submittedName>
</protein>
<dbReference type="InterPro" id="IPR009351">
    <property type="entry name" value="AlkZ-like"/>
</dbReference>
<name>A0A428WUA7_AMYBA</name>
<dbReference type="Proteomes" id="UP000286716">
    <property type="component" value="Unassembled WGS sequence"/>
</dbReference>
<accession>A0A428WUA7</accession>
<dbReference type="RefSeq" id="WP_020645369.1">
    <property type="nucleotide sequence ID" value="NZ_QHHU01000012.1"/>
</dbReference>
<evidence type="ECO:0000313" key="1">
    <source>
        <dbReference type="EMBL" id="RSM46648.1"/>
    </source>
</evidence>
<dbReference type="AlphaFoldDB" id="A0A428WUA7"/>
<dbReference type="EMBL" id="QHHU01000012">
    <property type="protein sequence ID" value="RSM46648.1"/>
    <property type="molecule type" value="Genomic_DNA"/>
</dbReference>
<dbReference type="PANTHER" id="PTHR30528:SF0">
    <property type="entry name" value="CYTOPLASMIC PROTEIN"/>
    <property type="match status" value="1"/>
</dbReference>
<reference evidence="1 2" key="1">
    <citation type="submission" date="2018-05" db="EMBL/GenBank/DDBJ databases">
        <title>Evolution of GPA BGCs.</title>
        <authorList>
            <person name="Waglechner N."/>
            <person name="Wright G.D."/>
        </authorList>
    </citation>
    <scope>NUCLEOTIDE SEQUENCE [LARGE SCALE GENOMIC DNA]</scope>
    <source>
        <strain evidence="1 2">DSM 5908</strain>
    </source>
</reference>
<sequence length="365" mass="39946">MSETSRLRRLRATAVHATLGAAGPLADVVAALEFVQYDPIRSPARAQDLILRQRVRGYREGDLDRAYPEFGLEEGYLHVYGAMTRRLAALADPRAHPGFPYRPSGVAAEVLALVGEHGVVHPREVATRLGDARVENLWGGTSTASTQALDELHRHWLVRVAGRRNGVKLYGPAEPPTVPAGRDECAHRLVLHLARLLMPVPLSSLRSVLVQLRRRGGIDASKAVDALLESGELVREPAAGLDWLRPAGADVPDGAATGRVRFLAPFDPVVWDRRRFEALWGWPYRFEAYTPAAKRVFGYYALPLLAGHQVVGWVCSTASDDGLVLEGRFAGRPLTGKAFRAGFDREAEQLAATLGRRLRSATLTP</sequence>
<dbReference type="PANTHER" id="PTHR30528">
    <property type="entry name" value="CYTOPLASMIC PROTEIN"/>
    <property type="match status" value="1"/>
</dbReference>
<evidence type="ECO:0000313" key="2">
    <source>
        <dbReference type="Proteomes" id="UP000286716"/>
    </source>
</evidence>
<dbReference type="Pfam" id="PF06224">
    <property type="entry name" value="AlkZ-like"/>
    <property type="match status" value="1"/>
</dbReference>